<dbReference type="SUPFAM" id="SSF54001">
    <property type="entry name" value="Cysteine proteinases"/>
    <property type="match status" value="1"/>
</dbReference>
<dbReference type="Pfam" id="PF00112">
    <property type="entry name" value="Peptidase_C1"/>
    <property type="match status" value="2"/>
</dbReference>
<dbReference type="AlphaFoldDB" id="A0A833VLJ9"/>
<dbReference type="GO" id="GO:0006508">
    <property type="term" value="P:proteolysis"/>
    <property type="evidence" value="ECO:0007669"/>
    <property type="project" value="InterPro"/>
</dbReference>
<dbReference type="Proteomes" id="UP000623129">
    <property type="component" value="Unassembled WGS sequence"/>
</dbReference>
<gene>
    <name evidence="4" type="ORF">FCM35_KLT00499</name>
</gene>
<dbReference type="EMBL" id="SWLB01000001">
    <property type="protein sequence ID" value="KAF3341861.1"/>
    <property type="molecule type" value="Genomic_DNA"/>
</dbReference>
<dbReference type="PANTHER" id="PTHR12411">
    <property type="entry name" value="CYSTEINE PROTEASE FAMILY C1-RELATED"/>
    <property type="match status" value="1"/>
</dbReference>
<accession>A0A833VLJ9</accession>
<evidence type="ECO:0000256" key="1">
    <source>
        <dbReference type="ARBA" id="ARBA00008455"/>
    </source>
</evidence>
<dbReference type="GO" id="GO:0008234">
    <property type="term" value="F:cysteine-type peptidase activity"/>
    <property type="evidence" value="ECO:0007669"/>
    <property type="project" value="InterPro"/>
</dbReference>
<comment type="similarity">
    <text evidence="1">Belongs to the peptidase C1 family.</text>
</comment>
<evidence type="ECO:0000313" key="5">
    <source>
        <dbReference type="Proteomes" id="UP000623129"/>
    </source>
</evidence>
<dbReference type="Gene3D" id="3.90.70.10">
    <property type="entry name" value="Cysteine proteinases"/>
    <property type="match status" value="2"/>
</dbReference>
<dbReference type="InterPro" id="IPR000668">
    <property type="entry name" value="Peptidase_C1A_C"/>
</dbReference>
<protein>
    <submittedName>
        <fullName evidence="4">Ervatamin-B</fullName>
    </submittedName>
</protein>
<reference evidence="4" key="1">
    <citation type="submission" date="2020-01" db="EMBL/GenBank/DDBJ databases">
        <title>Genome sequence of Kobresia littledalei, the first chromosome-level genome in the family Cyperaceae.</title>
        <authorList>
            <person name="Qu G."/>
        </authorList>
    </citation>
    <scope>NUCLEOTIDE SEQUENCE</scope>
    <source>
        <strain evidence="4">C.B.Clarke</strain>
        <tissue evidence="4">Leaf</tissue>
    </source>
</reference>
<dbReference type="SMART" id="SM00645">
    <property type="entry name" value="Pept_C1"/>
    <property type="match status" value="1"/>
</dbReference>
<dbReference type="InterPro" id="IPR038765">
    <property type="entry name" value="Papain-like_cys_pep_sf"/>
</dbReference>
<evidence type="ECO:0000259" key="3">
    <source>
        <dbReference type="SMART" id="SM00645"/>
    </source>
</evidence>
<name>A0A833VLJ9_9POAL</name>
<keyword evidence="5" id="KW-1185">Reference proteome</keyword>
<evidence type="ECO:0000256" key="2">
    <source>
        <dbReference type="ARBA" id="ARBA00023157"/>
    </source>
</evidence>
<proteinExistence type="inferred from homology"/>
<comment type="caution">
    <text evidence="4">The sequence shown here is derived from an EMBL/GenBank/DDBJ whole genome shotgun (WGS) entry which is preliminary data.</text>
</comment>
<sequence>MTTGSCSAFSAVAAIEGINQIKTGTLISLSEQELADCDTACYGCNGGYMDYAFQWVIQNGGITTDGDYALYYETALQNAVAIQPVSVANAASGLSFQLYSGGIFTGPCSTKLDHGVTDVGYNNTGSTHYWICEELVGLPEVQISRKQRGVVVHCLGFLVSKGDSLRWGCSDQGVVASMGGGSDLKAKREREMEGEMKTVLRERETERAAGGVG</sequence>
<feature type="domain" description="Peptidase C1A papain C-terminal" evidence="3">
    <location>
        <begin position="1"/>
        <end position="151"/>
    </location>
</feature>
<dbReference type="InterPro" id="IPR039417">
    <property type="entry name" value="Peptidase_C1A_papain-like"/>
</dbReference>
<dbReference type="InterPro" id="IPR013128">
    <property type="entry name" value="Peptidase_C1A"/>
</dbReference>
<organism evidence="4 5">
    <name type="scientific">Carex littledalei</name>
    <dbReference type="NCBI Taxonomy" id="544730"/>
    <lineage>
        <taxon>Eukaryota</taxon>
        <taxon>Viridiplantae</taxon>
        <taxon>Streptophyta</taxon>
        <taxon>Embryophyta</taxon>
        <taxon>Tracheophyta</taxon>
        <taxon>Spermatophyta</taxon>
        <taxon>Magnoliopsida</taxon>
        <taxon>Liliopsida</taxon>
        <taxon>Poales</taxon>
        <taxon>Cyperaceae</taxon>
        <taxon>Cyperoideae</taxon>
        <taxon>Cariceae</taxon>
        <taxon>Carex</taxon>
        <taxon>Carex subgen. Euthyceras</taxon>
    </lineage>
</organism>
<evidence type="ECO:0000313" key="4">
    <source>
        <dbReference type="EMBL" id="KAF3341861.1"/>
    </source>
</evidence>
<dbReference type="OrthoDB" id="10253408at2759"/>
<dbReference type="CDD" id="cd02248">
    <property type="entry name" value="Peptidase_C1A"/>
    <property type="match status" value="1"/>
</dbReference>
<keyword evidence="2" id="KW-1015">Disulfide bond</keyword>